<evidence type="ECO:0000256" key="2">
    <source>
        <dbReference type="ARBA" id="ARBA00023004"/>
    </source>
</evidence>
<dbReference type="KEGG" id="bja:bll4814"/>
<dbReference type="InterPro" id="IPR009056">
    <property type="entry name" value="Cyt_c-like_dom"/>
</dbReference>
<keyword evidence="6" id="KW-1185">Reference proteome</keyword>
<keyword evidence="1 3" id="KW-0479">Metal-binding</keyword>
<dbReference type="OrthoDB" id="7387371at2"/>
<dbReference type="GO" id="GO:0046872">
    <property type="term" value="F:metal ion binding"/>
    <property type="evidence" value="ECO:0007669"/>
    <property type="project" value="UniProtKB-KW"/>
</dbReference>
<dbReference type="SUPFAM" id="SSF48695">
    <property type="entry name" value="Multiheme cytochromes"/>
    <property type="match status" value="1"/>
</dbReference>
<dbReference type="STRING" id="224911.AAV28_21375"/>
<dbReference type="PROSITE" id="PS51007">
    <property type="entry name" value="CYTC"/>
    <property type="match status" value="1"/>
</dbReference>
<dbReference type="Proteomes" id="UP000002526">
    <property type="component" value="Chromosome"/>
</dbReference>
<dbReference type="GO" id="GO:0020037">
    <property type="term" value="F:heme binding"/>
    <property type="evidence" value="ECO:0007669"/>
    <property type="project" value="InterPro"/>
</dbReference>
<dbReference type="HOGENOM" id="CLU_091005_0_0_5"/>
<dbReference type="EMBL" id="BA000040">
    <property type="protein sequence ID" value="BAC50079.1"/>
    <property type="molecule type" value="Genomic_DNA"/>
</dbReference>
<accession>Q89KT9</accession>
<sequence>MAGVTIRGVLYAVVATLAVASAAVVSIALYRGSSELVPGWTRFVMPGPLSGKHAFLSDRCESCHTPVRGVDAAACISCHAPSAADLAKQSTAFHAAAGTQCSGCHLEHMGELRPIRMDHAALLQVAAAGSGTKLFDRSAADQLTADLKEFLGRPKSERREKAALDCASCHSNREPHRELLGRDCADCHGLVSWKIAGFLHPSPTSRDCAQCHQAPPSHYMGHFVMMDRMITGQEHASVDQCFLCHRTDSFNDIKGVGWMKHH</sequence>
<keyword evidence="3" id="KW-0349">Heme</keyword>
<keyword evidence="2 3" id="KW-0408">Iron</keyword>
<dbReference type="InParanoid" id="Q89KT9"/>
<dbReference type="AlphaFoldDB" id="Q89KT9"/>
<dbReference type="EnsemblBacteria" id="BAC50079">
    <property type="protein sequence ID" value="BAC50079"/>
    <property type="gene ID" value="BAC50079"/>
</dbReference>
<dbReference type="eggNOG" id="ENOG5030E96">
    <property type="taxonomic scope" value="Bacteria"/>
</dbReference>
<evidence type="ECO:0000256" key="3">
    <source>
        <dbReference type="PROSITE-ProRule" id="PRU00433"/>
    </source>
</evidence>
<dbReference type="InterPro" id="IPR036280">
    <property type="entry name" value="Multihaem_cyt_sf"/>
</dbReference>
<proteinExistence type="predicted"/>
<dbReference type="GO" id="GO:0009055">
    <property type="term" value="F:electron transfer activity"/>
    <property type="evidence" value="ECO:0007669"/>
    <property type="project" value="InterPro"/>
</dbReference>
<gene>
    <name evidence="5" type="ordered locus">bll4814</name>
</gene>
<evidence type="ECO:0000256" key="1">
    <source>
        <dbReference type="ARBA" id="ARBA00022723"/>
    </source>
</evidence>
<evidence type="ECO:0000313" key="5">
    <source>
        <dbReference type="EMBL" id="BAC50079.1"/>
    </source>
</evidence>
<evidence type="ECO:0000259" key="4">
    <source>
        <dbReference type="PROSITE" id="PS51007"/>
    </source>
</evidence>
<evidence type="ECO:0000313" key="6">
    <source>
        <dbReference type="Proteomes" id="UP000002526"/>
    </source>
</evidence>
<protein>
    <submittedName>
        <fullName evidence="5">Bll4814 protein</fullName>
    </submittedName>
</protein>
<dbReference type="Gene3D" id="3.90.10.10">
    <property type="entry name" value="Cytochrome C3"/>
    <property type="match status" value="2"/>
</dbReference>
<reference evidence="6" key="1">
    <citation type="journal article" date="2002" name="DNA Res.">
        <title>Complete genomic sequence of nitrogen-fixing symbiotic bacterium Bradyrhizobium japonicum USDA110.</title>
        <authorList>
            <person name="Kaneko T."/>
            <person name="Nakamura Y."/>
            <person name="Sato S."/>
            <person name="Minamisawa K."/>
            <person name="Uchiumi T."/>
            <person name="Sasamoto S."/>
            <person name="Watanabe A."/>
            <person name="Idesawa K."/>
            <person name="Iriguchi M."/>
            <person name="Kawashima K."/>
            <person name="Kohara M."/>
            <person name="Matsumoto M."/>
            <person name="Shimpo S."/>
            <person name="Tsuruoka H."/>
            <person name="Wada T."/>
            <person name="Yamada M."/>
            <person name="Tabata S."/>
        </authorList>
    </citation>
    <scope>NUCLEOTIDE SEQUENCE [LARGE SCALE GENOMIC DNA]</scope>
    <source>
        <strain evidence="6">JCM 10833 / BCRC 13528 / IAM 13628 / NBRC 14792 / USDA 110</strain>
    </source>
</reference>
<name>Q89KT9_BRADU</name>
<organism evidence="5 6">
    <name type="scientific">Bradyrhizobium diazoefficiens (strain JCM 10833 / BCRC 13528 / IAM 13628 / NBRC 14792 / USDA 110)</name>
    <dbReference type="NCBI Taxonomy" id="224911"/>
    <lineage>
        <taxon>Bacteria</taxon>
        <taxon>Pseudomonadati</taxon>
        <taxon>Pseudomonadota</taxon>
        <taxon>Alphaproteobacteria</taxon>
        <taxon>Hyphomicrobiales</taxon>
        <taxon>Nitrobacteraceae</taxon>
        <taxon>Bradyrhizobium</taxon>
    </lineage>
</organism>
<feature type="domain" description="Cytochrome c" evidence="4">
    <location>
        <begin position="46"/>
        <end position="155"/>
    </location>
</feature>